<feature type="compositionally biased region" description="Acidic residues" evidence="1">
    <location>
        <begin position="147"/>
        <end position="160"/>
    </location>
</feature>
<reference evidence="2 3" key="1">
    <citation type="submission" date="2019-12" db="EMBL/GenBank/DDBJ databases">
        <authorList>
            <person name="Alioto T."/>
            <person name="Alioto T."/>
            <person name="Gomez Garrido J."/>
        </authorList>
    </citation>
    <scope>NUCLEOTIDE SEQUENCE [LARGE SCALE GENOMIC DNA]</scope>
</reference>
<dbReference type="PANTHER" id="PTHR33700">
    <property type="entry name" value="MYB-LIKE PROTEIN X"/>
    <property type="match status" value="1"/>
</dbReference>
<protein>
    <submittedName>
        <fullName evidence="2">Uncharacterized protein</fullName>
    </submittedName>
</protein>
<dbReference type="OrthoDB" id="1306415at2759"/>
<sequence>MSYNLTQFPTSAQPNGSPGPCSPSKPQTFFGDFTLHISPGSLVSLEREKATSGHSGGVIMYRHSPIRNPRSKGIKVKHVLQICLLLAVFIWLLYQVKHSHDKKKEFDQSDKTSLSRGVTNEILKLGRKDIHEKEETVAKTEKHEAEETTGEEDEEIEEEREDKKTEEEEEVEEEEDEGMGGGDDQIDESEEEKSEAEVDRGEDFIDEERDEGDENESEEGDSEDNNGQVEKGISLEDSDNDRDYRSTHEAREENYRADDASSAVTDDSKVLTDENENGSLGNLNVRTETNIIDLEKRENNTEEINLGEDRTEVEAESNEMAKREKQSTNKTKENVMDNSESGLFSNATVMEGSSDHIETINNSTSTDGHDQSLLNGRESVLGINLGLVDDGNHSHYSTTGTEDAKSNLNDFPNSSSKSDSSVSENILNSEVSVEAGNTTGSLTVKIDATEAKKSKTSEESGGTDDVFDLRNENYKNIPHDLIDSSDLSIPMEEKVIRIHLDTIPDIQTEGTKTEGATAE</sequence>
<dbReference type="PANTHER" id="PTHR33700:SF4">
    <property type="entry name" value="MYB-LIKE PROTEIN X"/>
    <property type="match status" value="1"/>
</dbReference>
<gene>
    <name evidence="2" type="ORF">OLEA9_A084946</name>
</gene>
<feature type="compositionally biased region" description="Polar residues" evidence="1">
    <location>
        <begin position="277"/>
        <end position="290"/>
    </location>
</feature>
<feature type="region of interest" description="Disordered" evidence="1">
    <location>
        <begin position="1"/>
        <end position="23"/>
    </location>
</feature>
<feature type="region of interest" description="Disordered" evidence="1">
    <location>
        <begin position="302"/>
        <end position="338"/>
    </location>
</feature>
<evidence type="ECO:0000313" key="2">
    <source>
        <dbReference type="EMBL" id="CAA3032323.1"/>
    </source>
</evidence>
<feature type="compositionally biased region" description="Basic and acidic residues" evidence="1">
    <location>
        <begin position="241"/>
        <end position="259"/>
    </location>
</feature>
<keyword evidence="3" id="KW-1185">Reference proteome</keyword>
<dbReference type="Proteomes" id="UP000594638">
    <property type="component" value="Unassembled WGS sequence"/>
</dbReference>
<comment type="caution">
    <text evidence="2">The sequence shown here is derived from an EMBL/GenBank/DDBJ whole genome shotgun (WGS) entry which is preliminary data.</text>
</comment>
<name>A0A8S0VP28_OLEEU</name>
<feature type="compositionally biased region" description="Polar residues" evidence="1">
    <location>
        <begin position="394"/>
        <end position="413"/>
    </location>
</feature>
<feature type="compositionally biased region" description="Acidic residues" evidence="1">
    <location>
        <begin position="204"/>
        <end position="224"/>
    </location>
</feature>
<feature type="compositionally biased region" description="Low complexity" evidence="1">
    <location>
        <begin position="414"/>
        <end position="423"/>
    </location>
</feature>
<feature type="compositionally biased region" description="Basic and acidic residues" evidence="1">
    <location>
        <begin position="125"/>
        <end position="146"/>
    </location>
</feature>
<proteinExistence type="predicted"/>
<dbReference type="EMBL" id="CACTIH010009561">
    <property type="protein sequence ID" value="CAA3032323.1"/>
    <property type="molecule type" value="Genomic_DNA"/>
</dbReference>
<feature type="compositionally biased region" description="Acidic residues" evidence="1">
    <location>
        <begin position="167"/>
        <end position="194"/>
    </location>
</feature>
<evidence type="ECO:0000256" key="1">
    <source>
        <dbReference type="SAM" id="MobiDB-lite"/>
    </source>
</evidence>
<feature type="region of interest" description="Disordered" evidence="1">
    <location>
        <begin position="389"/>
        <end position="423"/>
    </location>
</feature>
<dbReference type="AlphaFoldDB" id="A0A8S0VP28"/>
<feature type="region of interest" description="Disordered" evidence="1">
    <location>
        <begin position="125"/>
        <end position="290"/>
    </location>
</feature>
<evidence type="ECO:0000313" key="3">
    <source>
        <dbReference type="Proteomes" id="UP000594638"/>
    </source>
</evidence>
<feature type="compositionally biased region" description="Basic and acidic residues" evidence="1">
    <location>
        <begin position="307"/>
        <end position="335"/>
    </location>
</feature>
<accession>A0A8S0VP28</accession>
<feature type="compositionally biased region" description="Polar residues" evidence="1">
    <location>
        <begin position="1"/>
        <end position="16"/>
    </location>
</feature>
<dbReference type="Gramene" id="OE9A084946T4">
    <property type="protein sequence ID" value="OE9A084946C4"/>
    <property type="gene ID" value="OE9A084946"/>
</dbReference>
<organism evidence="2 3">
    <name type="scientific">Olea europaea subsp. europaea</name>
    <dbReference type="NCBI Taxonomy" id="158383"/>
    <lineage>
        <taxon>Eukaryota</taxon>
        <taxon>Viridiplantae</taxon>
        <taxon>Streptophyta</taxon>
        <taxon>Embryophyta</taxon>
        <taxon>Tracheophyta</taxon>
        <taxon>Spermatophyta</taxon>
        <taxon>Magnoliopsida</taxon>
        <taxon>eudicotyledons</taxon>
        <taxon>Gunneridae</taxon>
        <taxon>Pentapetalae</taxon>
        <taxon>asterids</taxon>
        <taxon>lamiids</taxon>
        <taxon>Lamiales</taxon>
        <taxon>Oleaceae</taxon>
        <taxon>Oleeae</taxon>
        <taxon>Olea</taxon>
    </lineage>
</organism>